<name>A0A1I2JL62_9CLOT</name>
<accession>A0A1I2JL62</accession>
<evidence type="ECO:0000259" key="3">
    <source>
        <dbReference type="Pfam" id="PF04536"/>
    </source>
</evidence>
<dbReference type="RefSeq" id="WP_074844315.1">
    <property type="nucleotide sequence ID" value="NZ_FOOE01000002.1"/>
</dbReference>
<evidence type="ECO:0000313" key="5">
    <source>
        <dbReference type="Proteomes" id="UP000182135"/>
    </source>
</evidence>
<dbReference type="EMBL" id="FOOE01000002">
    <property type="protein sequence ID" value="SFF54858.1"/>
    <property type="molecule type" value="Genomic_DNA"/>
</dbReference>
<feature type="domain" description="TPM" evidence="3">
    <location>
        <begin position="36"/>
        <end position="156"/>
    </location>
</feature>
<dbReference type="PANTHER" id="PTHR30373:SF2">
    <property type="entry name" value="UPF0603 PROTEIN YGCG"/>
    <property type="match status" value="1"/>
</dbReference>
<dbReference type="Pfam" id="PF04536">
    <property type="entry name" value="TPM_phosphatase"/>
    <property type="match status" value="1"/>
</dbReference>
<keyword evidence="2" id="KW-0732">Signal</keyword>
<dbReference type="Proteomes" id="UP000182135">
    <property type="component" value="Unassembled WGS sequence"/>
</dbReference>
<keyword evidence="5" id="KW-1185">Reference proteome</keyword>
<sequence>MKKKIFPFSLLILVLLFSSSAGASPQLPSPTPYKYINDYSGIINHDYAEKIVSIGRELENKTGSQAVAVVIDSTEGIPIEDYSIKLFRSWGIGEKGKDNGLLILVAVKDRTWRVEVGRGLEGVVPDALSNRVMESLAKPNFADGNYDDGILNSYSTFSDYIAKDYGITLDKSLKIMLPKEDSYNSNIGKVAVFVFFVLILLDVFLNKGRVSSTILQLAFWSNIGNRRGPGGGNSGGFGGFGGGSSNGGGSSGNW</sequence>
<dbReference type="PANTHER" id="PTHR30373">
    <property type="entry name" value="UPF0603 PROTEIN YGCG"/>
    <property type="match status" value="1"/>
</dbReference>
<protein>
    <recommendedName>
        <fullName evidence="3">TPM domain-containing protein</fullName>
    </recommendedName>
</protein>
<dbReference type="Gene3D" id="3.10.310.50">
    <property type="match status" value="1"/>
</dbReference>
<evidence type="ECO:0000256" key="2">
    <source>
        <dbReference type="SAM" id="SignalP"/>
    </source>
</evidence>
<dbReference type="STRING" id="1529.SAMN04487885_102149"/>
<dbReference type="eggNOG" id="COG1512">
    <property type="taxonomic scope" value="Bacteria"/>
</dbReference>
<organism evidence="4 5">
    <name type="scientific">Clostridium cadaveris</name>
    <dbReference type="NCBI Taxonomy" id="1529"/>
    <lineage>
        <taxon>Bacteria</taxon>
        <taxon>Bacillati</taxon>
        <taxon>Bacillota</taxon>
        <taxon>Clostridia</taxon>
        <taxon>Eubacteriales</taxon>
        <taxon>Clostridiaceae</taxon>
        <taxon>Clostridium</taxon>
    </lineage>
</organism>
<feature type="chain" id="PRO_5010231432" description="TPM domain-containing protein" evidence="2">
    <location>
        <begin position="24"/>
        <end position="254"/>
    </location>
</feature>
<dbReference type="OrthoDB" id="9810918at2"/>
<dbReference type="AlphaFoldDB" id="A0A1I2JL62"/>
<feature type="signal peptide" evidence="2">
    <location>
        <begin position="1"/>
        <end position="23"/>
    </location>
</feature>
<gene>
    <name evidence="4" type="ORF">SAMN04487885_102149</name>
</gene>
<feature type="region of interest" description="Disordered" evidence="1">
    <location>
        <begin position="234"/>
        <end position="254"/>
    </location>
</feature>
<evidence type="ECO:0000313" key="4">
    <source>
        <dbReference type="EMBL" id="SFF54858.1"/>
    </source>
</evidence>
<evidence type="ECO:0000256" key="1">
    <source>
        <dbReference type="SAM" id="MobiDB-lite"/>
    </source>
</evidence>
<reference evidence="4 5" key="1">
    <citation type="submission" date="2016-10" db="EMBL/GenBank/DDBJ databases">
        <authorList>
            <person name="de Groot N.N."/>
        </authorList>
    </citation>
    <scope>NUCLEOTIDE SEQUENCE [LARGE SCALE GENOMIC DNA]</scope>
    <source>
        <strain evidence="4 5">NLAE-zl-G419</strain>
    </source>
</reference>
<proteinExistence type="predicted"/>
<dbReference type="InterPro" id="IPR007621">
    <property type="entry name" value="TPM_dom"/>
</dbReference>